<dbReference type="Proteomes" id="UP000694866">
    <property type="component" value="Unplaced"/>
</dbReference>
<dbReference type="RefSeq" id="XP_011302430.1">
    <property type="nucleotide sequence ID" value="XM_011304128.1"/>
</dbReference>
<dbReference type="KEGG" id="fas:105266179"/>
<evidence type="ECO:0000313" key="2">
    <source>
        <dbReference type="Proteomes" id="UP000694866"/>
    </source>
</evidence>
<protein>
    <submittedName>
        <fullName evidence="3">Uncharacterized protein</fullName>
    </submittedName>
</protein>
<dbReference type="AlphaFoldDB" id="A0A9R1T4B1"/>
<accession>A0A9R1T4B1</accession>
<proteinExistence type="predicted"/>
<sequence length="156" mass="17769">MEVMETAGDLKSPDEDVLEILEDLETYAEDINDDFREKSVAENSVNPKKPSKTGVEGFLDILTSGAPRRRRKSRRGGRKRLCKKCGIRKTEGCTCPKPLPIPQGPVSRKISRRRNKSRVYSPAPAVAPMIVPVFFINDVFRRPQDHLAWWRMSNKC</sequence>
<evidence type="ECO:0000256" key="1">
    <source>
        <dbReference type="SAM" id="MobiDB-lite"/>
    </source>
</evidence>
<name>A0A9R1T4B1_9HYME</name>
<feature type="region of interest" description="Disordered" evidence="1">
    <location>
        <begin position="37"/>
        <end position="57"/>
    </location>
</feature>
<reference evidence="3" key="1">
    <citation type="submission" date="2025-08" db="UniProtKB">
        <authorList>
            <consortium name="RefSeq"/>
        </authorList>
    </citation>
    <scope>IDENTIFICATION</scope>
    <source>
        <strain evidence="3">USDA-PBARC FA_bdor</strain>
        <tissue evidence="3">Whole organism</tissue>
    </source>
</reference>
<keyword evidence="2" id="KW-1185">Reference proteome</keyword>
<gene>
    <name evidence="3" type="primary">LOC105266179</name>
</gene>
<organism evidence="2 3">
    <name type="scientific">Fopius arisanus</name>
    <dbReference type="NCBI Taxonomy" id="64838"/>
    <lineage>
        <taxon>Eukaryota</taxon>
        <taxon>Metazoa</taxon>
        <taxon>Ecdysozoa</taxon>
        <taxon>Arthropoda</taxon>
        <taxon>Hexapoda</taxon>
        <taxon>Insecta</taxon>
        <taxon>Pterygota</taxon>
        <taxon>Neoptera</taxon>
        <taxon>Endopterygota</taxon>
        <taxon>Hymenoptera</taxon>
        <taxon>Apocrita</taxon>
        <taxon>Ichneumonoidea</taxon>
        <taxon>Braconidae</taxon>
        <taxon>Opiinae</taxon>
        <taxon>Fopius</taxon>
    </lineage>
</organism>
<evidence type="ECO:0000313" key="3">
    <source>
        <dbReference type="RefSeq" id="XP_011302430.1"/>
    </source>
</evidence>
<dbReference type="GeneID" id="105266179"/>